<dbReference type="EMBL" id="RKHL01000001">
    <property type="protein sequence ID" value="ROR83287.1"/>
    <property type="molecule type" value="Genomic_DNA"/>
</dbReference>
<evidence type="ECO:0000313" key="3">
    <source>
        <dbReference type="Proteomes" id="UP000266915"/>
    </source>
</evidence>
<organism evidence="2 3">
    <name type="scientific">Plantibacter flavus</name>
    <dbReference type="NCBI Taxonomy" id="150123"/>
    <lineage>
        <taxon>Bacteria</taxon>
        <taxon>Bacillati</taxon>
        <taxon>Actinomycetota</taxon>
        <taxon>Actinomycetes</taxon>
        <taxon>Micrococcales</taxon>
        <taxon>Microbacteriaceae</taxon>
        <taxon>Plantibacter</taxon>
    </lineage>
</organism>
<reference evidence="2 3" key="1">
    <citation type="submission" date="2018-11" db="EMBL/GenBank/DDBJ databases">
        <title>Sequencing the genomes of 1000 actinobacteria strains.</title>
        <authorList>
            <person name="Klenk H.-P."/>
        </authorList>
    </citation>
    <scope>NUCLEOTIDE SEQUENCE [LARGE SCALE GENOMIC DNA]</scope>
    <source>
        <strain evidence="2 3">DSM 14012</strain>
    </source>
</reference>
<keyword evidence="1" id="KW-0812">Transmembrane</keyword>
<sequence>MTHDNHELLPADRNSAGLTAAQAQMGGDILLEAAAGTLSPELQAAAEQFMTAVELDTNQRQSMATAPPATPARESSIVLKLIRNPVTVTVIVVGVAASLWFVAVTSENPVPAVTFIVIGGVLGIVKELMAAFAENVTDADESAAASKRKFQGAAVVFSTYAAVFGFPGIVAGAAQLLLG</sequence>
<dbReference type="AlphaFoldDB" id="A0A3N2C739"/>
<keyword evidence="1" id="KW-0472">Membrane</keyword>
<evidence type="ECO:0000313" key="2">
    <source>
        <dbReference type="EMBL" id="ROR83287.1"/>
    </source>
</evidence>
<feature type="transmembrane region" description="Helical" evidence="1">
    <location>
        <begin position="86"/>
        <end position="106"/>
    </location>
</feature>
<comment type="caution">
    <text evidence="2">The sequence shown here is derived from an EMBL/GenBank/DDBJ whole genome shotgun (WGS) entry which is preliminary data.</text>
</comment>
<evidence type="ECO:0000256" key="1">
    <source>
        <dbReference type="SAM" id="Phobius"/>
    </source>
</evidence>
<dbReference type="RefSeq" id="WP_085511141.1">
    <property type="nucleotide sequence ID" value="NZ_FXAP01000002.1"/>
</dbReference>
<accession>A0A3N2C739</accession>
<name>A0A3N2C739_9MICO</name>
<keyword evidence="3" id="KW-1185">Reference proteome</keyword>
<gene>
    <name evidence="2" type="ORF">EDD42_3398</name>
</gene>
<protein>
    <submittedName>
        <fullName evidence="2">Uncharacterized protein</fullName>
    </submittedName>
</protein>
<feature type="transmembrane region" description="Helical" evidence="1">
    <location>
        <begin position="112"/>
        <end position="133"/>
    </location>
</feature>
<proteinExistence type="predicted"/>
<dbReference type="Proteomes" id="UP000266915">
    <property type="component" value="Unassembled WGS sequence"/>
</dbReference>
<keyword evidence="1" id="KW-1133">Transmembrane helix</keyword>
<feature type="transmembrane region" description="Helical" evidence="1">
    <location>
        <begin position="154"/>
        <end position="178"/>
    </location>
</feature>